<dbReference type="CDD" id="cd00038">
    <property type="entry name" value="CAP_ED"/>
    <property type="match status" value="1"/>
</dbReference>
<reference evidence="2 3" key="1">
    <citation type="submission" date="2016-10" db="EMBL/GenBank/DDBJ databases">
        <authorList>
            <person name="de Groot N.N."/>
        </authorList>
    </citation>
    <scope>NUCLEOTIDE SEQUENCE [LARGE SCALE GENOMIC DNA]</scope>
    <source>
        <strain evidence="2 3">CGMCC 1.7005</strain>
    </source>
</reference>
<accession>A0A1I7BNL5</accession>
<dbReference type="EMBL" id="FPAS01000006">
    <property type="protein sequence ID" value="SFT88767.1"/>
    <property type="molecule type" value="Genomic_DNA"/>
</dbReference>
<proteinExistence type="predicted"/>
<dbReference type="Pfam" id="PF00027">
    <property type="entry name" value="cNMP_binding"/>
    <property type="match status" value="1"/>
</dbReference>
<dbReference type="Proteomes" id="UP000236454">
    <property type="component" value="Unassembled WGS sequence"/>
</dbReference>
<dbReference type="InterPro" id="IPR000595">
    <property type="entry name" value="cNMP-bd_dom"/>
</dbReference>
<evidence type="ECO:0000313" key="3">
    <source>
        <dbReference type="Proteomes" id="UP000236454"/>
    </source>
</evidence>
<sequence>MQTLNFLNSPLITHNFSNEEKEHISTYFTFEKHPKKATLLHGGKICKNLYFVNKGCLHLYFIDQNGTQRTTQFALENWWLTDFLNFPLQTTTEFYIDTVERSEVLRITTDQYNQLLSDHPHLEPYFRKTFEIGYGAALQRIKYMQSYTKEEMYLYFAEAFPHFVNRVPQYLLASFLGLTPEYLSELKKKNIS</sequence>
<name>A0A1I7BNL5_9FLAO</name>
<dbReference type="InterPro" id="IPR014710">
    <property type="entry name" value="RmlC-like_jellyroll"/>
</dbReference>
<keyword evidence="2" id="KW-0808">Transferase</keyword>
<dbReference type="GO" id="GO:0016301">
    <property type="term" value="F:kinase activity"/>
    <property type="evidence" value="ECO:0007669"/>
    <property type="project" value="UniProtKB-KW"/>
</dbReference>
<keyword evidence="2" id="KW-0418">Kinase</keyword>
<evidence type="ECO:0000313" key="2">
    <source>
        <dbReference type="EMBL" id="SFT88767.1"/>
    </source>
</evidence>
<organism evidence="2 3">
    <name type="scientific">Lishizhenia tianjinensis</name>
    <dbReference type="NCBI Taxonomy" id="477690"/>
    <lineage>
        <taxon>Bacteria</taxon>
        <taxon>Pseudomonadati</taxon>
        <taxon>Bacteroidota</taxon>
        <taxon>Flavobacteriia</taxon>
        <taxon>Flavobacteriales</taxon>
        <taxon>Crocinitomicaceae</taxon>
        <taxon>Lishizhenia</taxon>
    </lineage>
</organism>
<dbReference type="InterPro" id="IPR018490">
    <property type="entry name" value="cNMP-bd_dom_sf"/>
</dbReference>
<dbReference type="AlphaFoldDB" id="A0A1I7BNL5"/>
<keyword evidence="3" id="KW-1185">Reference proteome</keyword>
<protein>
    <submittedName>
        <fullName evidence="2">cAMP-binding domain of CRP or a regulatory subunit of cAMP-dependent protein kinases</fullName>
    </submittedName>
</protein>
<dbReference type="RefSeq" id="WP_090252493.1">
    <property type="nucleotide sequence ID" value="NZ_FPAS01000006.1"/>
</dbReference>
<gene>
    <name evidence="2" type="ORF">SAMN05216474_2942</name>
</gene>
<dbReference type="STRING" id="477690.SAMN05216474_2942"/>
<feature type="domain" description="Cyclic nucleotide-binding" evidence="1">
    <location>
        <begin position="32"/>
        <end position="119"/>
    </location>
</feature>
<dbReference type="Gene3D" id="2.60.120.10">
    <property type="entry name" value="Jelly Rolls"/>
    <property type="match status" value="1"/>
</dbReference>
<dbReference type="OrthoDB" id="1092431at2"/>
<dbReference type="SUPFAM" id="SSF51206">
    <property type="entry name" value="cAMP-binding domain-like"/>
    <property type="match status" value="1"/>
</dbReference>
<evidence type="ECO:0000259" key="1">
    <source>
        <dbReference type="Pfam" id="PF00027"/>
    </source>
</evidence>